<evidence type="ECO:0000259" key="12">
    <source>
        <dbReference type="PROSITE" id="PS50929"/>
    </source>
</evidence>
<keyword evidence="3" id="KW-1003">Cell membrane</keyword>
<comment type="subcellular location">
    <subcellularLocation>
        <location evidence="1">Cell membrane</location>
        <topology evidence="1">Multi-pass membrane protein</topology>
    </subcellularLocation>
</comment>
<dbReference type="InterPro" id="IPR017871">
    <property type="entry name" value="ABC_transporter-like_CS"/>
</dbReference>
<evidence type="ECO:0000256" key="5">
    <source>
        <dbReference type="ARBA" id="ARBA00022741"/>
    </source>
</evidence>
<evidence type="ECO:0000256" key="9">
    <source>
        <dbReference type="SAM" id="MobiDB-lite"/>
    </source>
</evidence>
<evidence type="ECO:0000256" key="6">
    <source>
        <dbReference type="ARBA" id="ARBA00022840"/>
    </source>
</evidence>
<dbReference type="GO" id="GO:0015421">
    <property type="term" value="F:ABC-type oligopeptide transporter activity"/>
    <property type="evidence" value="ECO:0007669"/>
    <property type="project" value="TreeGrafter"/>
</dbReference>
<evidence type="ECO:0000256" key="7">
    <source>
        <dbReference type="ARBA" id="ARBA00022989"/>
    </source>
</evidence>
<accession>A0A832I539</accession>
<dbReference type="AlphaFoldDB" id="A0A832I539"/>
<evidence type="ECO:0000256" key="8">
    <source>
        <dbReference type="ARBA" id="ARBA00023136"/>
    </source>
</evidence>
<keyword evidence="2" id="KW-0813">Transport</keyword>
<dbReference type="SUPFAM" id="SSF52540">
    <property type="entry name" value="P-loop containing nucleoside triphosphate hydrolases"/>
    <property type="match status" value="1"/>
</dbReference>
<proteinExistence type="predicted"/>
<evidence type="ECO:0000259" key="11">
    <source>
        <dbReference type="PROSITE" id="PS50893"/>
    </source>
</evidence>
<feature type="transmembrane region" description="Helical" evidence="10">
    <location>
        <begin position="126"/>
        <end position="149"/>
    </location>
</feature>
<dbReference type="PANTHER" id="PTHR43394:SF1">
    <property type="entry name" value="ATP-BINDING CASSETTE SUB-FAMILY B MEMBER 10, MITOCHONDRIAL"/>
    <property type="match status" value="1"/>
</dbReference>
<dbReference type="InterPro" id="IPR003439">
    <property type="entry name" value="ABC_transporter-like_ATP-bd"/>
</dbReference>
<dbReference type="InterPro" id="IPR003593">
    <property type="entry name" value="AAA+_ATPase"/>
</dbReference>
<name>A0A832I539_UNCEI</name>
<feature type="transmembrane region" description="Helical" evidence="10">
    <location>
        <begin position="155"/>
        <end position="173"/>
    </location>
</feature>
<dbReference type="PROSITE" id="PS50893">
    <property type="entry name" value="ABC_TRANSPORTER_2"/>
    <property type="match status" value="1"/>
</dbReference>
<keyword evidence="7 10" id="KW-1133">Transmembrane helix</keyword>
<reference evidence="13" key="1">
    <citation type="journal article" date="2020" name="mSystems">
        <title>Genome- and Community-Level Interaction Insights into Carbon Utilization and Element Cycling Functions of Hydrothermarchaeota in Hydrothermal Sediment.</title>
        <authorList>
            <person name="Zhou Z."/>
            <person name="Liu Y."/>
            <person name="Xu W."/>
            <person name="Pan J."/>
            <person name="Luo Z.H."/>
            <person name="Li M."/>
        </authorList>
    </citation>
    <scope>NUCLEOTIDE SEQUENCE [LARGE SCALE GENOMIC DNA]</scope>
    <source>
        <strain evidence="13">SpSt-381</strain>
    </source>
</reference>
<dbReference type="InterPro" id="IPR011527">
    <property type="entry name" value="ABC1_TM_dom"/>
</dbReference>
<dbReference type="InterPro" id="IPR036640">
    <property type="entry name" value="ABC1_TM_sf"/>
</dbReference>
<gene>
    <name evidence="13" type="ORF">ENR23_14290</name>
</gene>
<evidence type="ECO:0000256" key="1">
    <source>
        <dbReference type="ARBA" id="ARBA00004651"/>
    </source>
</evidence>
<keyword evidence="8 10" id="KW-0472">Membrane</keyword>
<dbReference type="InterPro" id="IPR027417">
    <property type="entry name" value="P-loop_NTPase"/>
</dbReference>
<evidence type="ECO:0000256" key="3">
    <source>
        <dbReference type="ARBA" id="ARBA00022475"/>
    </source>
</evidence>
<feature type="domain" description="ABC transmembrane type-1" evidence="12">
    <location>
        <begin position="16"/>
        <end position="298"/>
    </location>
</feature>
<dbReference type="InterPro" id="IPR039421">
    <property type="entry name" value="Type_1_exporter"/>
</dbReference>
<dbReference type="GO" id="GO:0005886">
    <property type="term" value="C:plasma membrane"/>
    <property type="evidence" value="ECO:0007669"/>
    <property type="project" value="UniProtKB-SubCell"/>
</dbReference>
<dbReference type="CDD" id="cd18544">
    <property type="entry name" value="ABC_6TM_TmrA_like"/>
    <property type="match status" value="1"/>
</dbReference>
<feature type="transmembrane region" description="Helical" evidence="10">
    <location>
        <begin position="233"/>
        <end position="256"/>
    </location>
</feature>
<dbReference type="PANTHER" id="PTHR43394">
    <property type="entry name" value="ATP-DEPENDENT PERMEASE MDL1, MITOCHONDRIAL"/>
    <property type="match status" value="1"/>
</dbReference>
<evidence type="ECO:0000256" key="4">
    <source>
        <dbReference type="ARBA" id="ARBA00022692"/>
    </source>
</evidence>
<feature type="domain" description="ABC transporter" evidence="11">
    <location>
        <begin position="347"/>
        <end position="581"/>
    </location>
</feature>
<keyword evidence="4 10" id="KW-0812">Transmembrane</keyword>
<dbReference type="Gene3D" id="3.40.50.300">
    <property type="entry name" value="P-loop containing nucleotide triphosphate hydrolases"/>
    <property type="match status" value="1"/>
</dbReference>
<dbReference type="FunFam" id="1.20.1560.10:FF:000011">
    <property type="entry name" value="Multidrug ABC transporter ATP-binding protein"/>
    <property type="match status" value="1"/>
</dbReference>
<comment type="caution">
    <text evidence="13">The sequence shown here is derived from an EMBL/GenBank/DDBJ whole genome shotgun (WGS) entry which is preliminary data.</text>
</comment>
<dbReference type="PROSITE" id="PS00211">
    <property type="entry name" value="ABC_TRANSPORTER_1"/>
    <property type="match status" value="1"/>
</dbReference>
<dbReference type="Pfam" id="PF00005">
    <property type="entry name" value="ABC_tran"/>
    <property type="match status" value="1"/>
</dbReference>
<feature type="region of interest" description="Disordered" evidence="9">
    <location>
        <begin position="585"/>
        <end position="616"/>
    </location>
</feature>
<dbReference type="Gene3D" id="1.20.1560.10">
    <property type="entry name" value="ABC transporter type 1, transmembrane domain"/>
    <property type="match status" value="1"/>
</dbReference>
<dbReference type="FunFam" id="3.40.50.300:FF:000221">
    <property type="entry name" value="Multidrug ABC transporter ATP-binding protein"/>
    <property type="match status" value="1"/>
</dbReference>
<dbReference type="CDD" id="cd03254">
    <property type="entry name" value="ABCC_Glucan_exporter_like"/>
    <property type="match status" value="1"/>
</dbReference>
<dbReference type="EMBL" id="DSQF01000030">
    <property type="protein sequence ID" value="HGZ44548.1"/>
    <property type="molecule type" value="Genomic_DNA"/>
</dbReference>
<evidence type="ECO:0000256" key="2">
    <source>
        <dbReference type="ARBA" id="ARBA00022448"/>
    </source>
</evidence>
<dbReference type="GO" id="GO:0016887">
    <property type="term" value="F:ATP hydrolysis activity"/>
    <property type="evidence" value="ECO:0007669"/>
    <property type="project" value="InterPro"/>
</dbReference>
<protein>
    <submittedName>
        <fullName evidence="13">ABC transporter ATP-binding protein</fullName>
    </submittedName>
</protein>
<dbReference type="SUPFAM" id="SSF90123">
    <property type="entry name" value="ABC transporter transmembrane region"/>
    <property type="match status" value="1"/>
</dbReference>
<dbReference type="GO" id="GO:0005524">
    <property type="term" value="F:ATP binding"/>
    <property type="evidence" value="ECO:0007669"/>
    <property type="project" value="UniProtKB-KW"/>
</dbReference>
<evidence type="ECO:0000256" key="10">
    <source>
        <dbReference type="SAM" id="Phobius"/>
    </source>
</evidence>
<dbReference type="PROSITE" id="PS50929">
    <property type="entry name" value="ABC_TM1F"/>
    <property type="match status" value="1"/>
</dbReference>
<feature type="transmembrane region" description="Helical" evidence="10">
    <location>
        <begin position="55"/>
        <end position="74"/>
    </location>
</feature>
<evidence type="ECO:0000313" key="13">
    <source>
        <dbReference type="EMBL" id="HGZ44548.1"/>
    </source>
</evidence>
<organism evidence="13">
    <name type="scientific">Eiseniibacteriota bacterium</name>
    <dbReference type="NCBI Taxonomy" id="2212470"/>
    <lineage>
        <taxon>Bacteria</taxon>
        <taxon>Candidatus Eiseniibacteriota</taxon>
    </lineage>
</organism>
<keyword evidence="6 13" id="KW-0067">ATP-binding</keyword>
<dbReference type="Pfam" id="PF00664">
    <property type="entry name" value="ABC_membrane"/>
    <property type="match status" value="1"/>
</dbReference>
<keyword evidence="5" id="KW-0547">Nucleotide-binding</keyword>
<dbReference type="SMART" id="SM00382">
    <property type="entry name" value="AAA"/>
    <property type="match status" value="1"/>
</dbReference>
<sequence>MRRLLGYVRPYRRQVALAGACVVLESLLGLAGPALTKQAIDHGIRHQNLRFLNEVALLYLATLAAIFALGYAQYRLMQRVGQRVMADLRHDLFVHLQRLPVAYYDRHPAGRVMTRVTHDVEVLNDLVTAGVVALFGDLVAAVGIVVAMVSLNAELLAVTFSVLPLIAVVTVFFRGRIRRSFRDVRARLAQLNAFLNENLTGMSTVQMLNRESVNLERFRAVNAGHRDANMKSVLYHALFFPMLDLVGALAVALIVWYGGRQVMWTGITLGTLVAFIQYAQRFFRPIADLSEKYGTLQQAMASSERIFRLLDTPADPAAAPVEPPAVAPCVAAGPLGTAAPPALAGRVEFDRVWFAYREDHWVLEDVSFTLEPEEKLALVGATGSGKTTVAQLLLRFYAPQRGRILVDGRPLEAWDPVALRSQIAVVLQDTFLFSGTVGDNITLGDPAIGRERLTRAAREVHADGFVERLPGGWDAAVVERGATFSAGQRQLLAFARALVRDPRLLVLDEATSAVDARTEALIQDALRRLLSGRTALVIAHRLSTIADVDRIVVLHHGRVREQGTHAELMARDGIYRRLVELQSLGGGPRRPQRPGGPWAVPEAGDLPVVDSGPPLA</sequence>